<dbReference type="CDD" id="cd13959">
    <property type="entry name" value="PT_UbiA_COQ2"/>
    <property type="match status" value="1"/>
</dbReference>
<evidence type="ECO:0000256" key="10">
    <source>
        <dbReference type="ARBA" id="ARBA00023136"/>
    </source>
</evidence>
<keyword evidence="8 12" id="KW-0812">Transmembrane</keyword>
<dbReference type="Gene3D" id="1.20.120.1780">
    <property type="entry name" value="UbiA prenyltransferase"/>
    <property type="match status" value="1"/>
</dbReference>
<feature type="transmembrane region" description="Helical" evidence="12">
    <location>
        <begin position="206"/>
        <end position="227"/>
    </location>
</feature>
<keyword evidence="4" id="KW-1003">Cell membrane</keyword>
<dbReference type="AlphaFoldDB" id="A9A094"/>
<dbReference type="GO" id="GO:0008412">
    <property type="term" value="F:4-hydroxybenzoate polyprenyltransferase activity"/>
    <property type="evidence" value="ECO:0007669"/>
    <property type="project" value="UniProtKB-EC"/>
</dbReference>
<evidence type="ECO:0000256" key="3">
    <source>
        <dbReference type="ARBA" id="ARBA00005985"/>
    </source>
</evidence>
<evidence type="ECO:0000256" key="7">
    <source>
        <dbReference type="ARBA" id="ARBA00022688"/>
    </source>
</evidence>
<evidence type="ECO:0000256" key="2">
    <source>
        <dbReference type="ARBA" id="ARBA00004141"/>
    </source>
</evidence>
<evidence type="ECO:0000256" key="5">
    <source>
        <dbReference type="ARBA" id="ARBA00022519"/>
    </source>
</evidence>
<evidence type="ECO:0000256" key="9">
    <source>
        <dbReference type="ARBA" id="ARBA00022989"/>
    </source>
</evidence>
<accession>A9A094</accession>
<dbReference type="PANTHER" id="PTHR11048">
    <property type="entry name" value="PRENYLTRANSFERASES"/>
    <property type="match status" value="1"/>
</dbReference>
<comment type="similarity">
    <text evidence="3">Belongs to the UbiA prenyltransferase family.</text>
</comment>
<keyword evidence="6 13" id="KW-0808">Transferase</keyword>
<evidence type="ECO:0000256" key="11">
    <source>
        <dbReference type="ARBA" id="ARBA00034524"/>
    </source>
</evidence>
<dbReference type="Pfam" id="PF01040">
    <property type="entry name" value="UbiA"/>
    <property type="match status" value="1"/>
</dbReference>
<evidence type="ECO:0000313" key="14">
    <source>
        <dbReference type="Proteomes" id="UP000008561"/>
    </source>
</evidence>
<dbReference type="STRING" id="96561.Dole_3210"/>
<dbReference type="GO" id="GO:0005886">
    <property type="term" value="C:plasma membrane"/>
    <property type="evidence" value="ECO:0007669"/>
    <property type="project" value="TreeGrafter"/>
</dbReference>
<keyword evidence="7" id="KW-0831">Ubiquinone biosynthesis</keyword>
<dbReference type="GO" id="GO:0006744">
    <property type="term" value="P:ubiquinone biosynthetic process"/>
    <property type="evidence" value="ECO:0007669"/>
    <property type="project" value="UniProtKB-KW"/>
</dbReference>
<keyword evidence="14" id="KW-1185">Reference proteome</keyword>
<dbReference type="EMBL" id="CP000859">
    <property type="protein sequence ID" value="ABW69013.1"/>
    <property type="molecule type" value="Genomic_DNA"/>
</dbReference>
<dbReference type="EC" id="2.5.1.39" evidence="11"/>
<dbReference type="KEGG" id="dol:Dole_3210"/>
<dbReference type="HOGENOM" id="CLU_034879_5_1_7"/>
<feature type="transmembrane region" description="Helical" evidence="12">
    <location>
        <begin position="44"/>
        <end position="65"/>
    </location>
</feature>
<dbReference type="Proteomes" id="UP000008561">
    <property type="component" value="Chromosome"/>
</dbReference>
<evidence type="ECO:0000256" key="6">
    <source>
        <dbReference type="ARBA" id="ARBA00022679"/>
    </source>
</evidence>
<gene>
    <name evidence="13" type="ordered locus">Dole_3210</name>
</gene>
<reference evidence="13 14" key="1">
    <citation type="submission" date="2007-10" db="EMBL/GenBank/DDBJ databases">
        <title>Complete sequence of Desulfococcus oleovorans Hxd3.</title>
        <authorList>
            <consortium name="US DOE Joint Genome Institute"/>
            <person name="Copeland A."/>
            <person name="Lucas S."/>
            <person name="Lapidus A."/>
            <person name="Barry K."/>
            <person name="Glavina del Rio T."/>
            <person name="Dalin E."/>
            <person name="Tice H."/>
            <person name="Pitluck S."/>
            <person name="Kiss H."/>
            <person name="Brettin T."/>
            <person name="Bruce D."/>
            <person name="Detter J.C."/>
            <person name="Han C."/>
            <person name="Schmutz J."/>
            <person name="Larimer F."/>
            <person name="Land M."/>
            <person name="Hauser L."/>
            <person name="Kyrpides N."/>
            <person name="Kim E."/>
            <person name="Wawrik B."/>
            <person name="Richardson P."/>
        </authorList>
    </citation>
    <scope>NUCLEOTIDE SEQUENCE [LARGE SCALE GENOMIC DNA]</scope>
    <source>
        <strain evidence="14">DSM 6200 / JCM 39069 / Hxd3</strain>
    </source>
</reference>
<dbReference type="InterPro" id="IPR039653">
    <property type="entry name" value="Prenyltransferase"/>
</dbReference>
<organism evidence="13 14">
    <name type="scientific">Desulfosudis oleivorans (strain DSM 6200 / JCM 39069 / Hxd3)</name>
    <name type="common">Desulfococcus oleovorans</name>
    <dbReference type="NCBI Taxonomy" id="96561"/>
    <lineage>
        <taxon>Bacteria</taxon>
        <taxon>Pseudomonadati</taxon>
        <taxon>Thermodesulfobacteriota</taxon>
        <taxon>Desulfobacteria</taxon>
        <taxon>Desulfobacterales</taxon>
        <taxon>Desulfosudaceae</taxon>
        <taxon>Desulfosudis</taxon>
    </lineage>
</organism>
<feature type="transmembrane region" description="Helical" evidence="12">
    <location>
        <begin position="264"/>
        <end position="286"/>
    </location>
</feature>
<keyword evidence="9 12" id="KW-1133">Transmembrane helix</keyword>
<dbReference type="FunFam" id="1.10.357.140:FF:000008">
    <property type="entry name" value="4-hydroxybenzoate octaprenyltransferase"/>
    <property type="match status" value="1"/>
</dbReference>
<keyword evidence="10 12" id="KW-0472">Membrane</keyword>
<evidence type="ECO:0000256" key="4">
    <source>
        <dbReference type="ARBA" id="ARBA00022475"/>
    </source>
</evidence>
<feature type="transmembrane region" description="Helical" evidence="12">
    <location>
        <begin position="137"/>
        <end position="156"/>
    </location>
</feature>
<keyword evidence="5" id="KW-0997">Cell inner membrane</keyword>
<dbReference type="InterPro" id="IPR006371">
    <property type="entry name" value="Polyprenyltransferase_UbiA-li"/>
</dbReference>
<comment type="subcellular location">
    <subcellularLocation>
        <location evidence="2">Membrane</location>
        <topology evidence="2">Multi-pass membrane protein</topology>
    </subcellularLocation>
</comment>
<proteinExistence type="inferred from homology"/>
<feature type="transmembrane region" description="Helical" evidence="12">
    <location>
        <begin position="233"/>
        <end position="252"/>
    </location>
</feature>
<feature type="transmembrane region" description="Helical" evidence="12">
    <location>
        <begin position="86"/>
        <end position="108"/>
    </location>
</feature>
<evidence type="ECO:0000256" key="1">
    <source>
        <dbReference type="ARBA" id="ARBA00001946"/>
    </source>
</evidence>
<name>A9A094_DESOH</name>
<evidence type="ECO:0000256" key="8">
    <source>
        <dbReference type="ARBA" id="ARBA00022692"/>
    </source>
</evidence>
<dbReference type="NCBIfam" id="TIGR01475">
    <property type="entry name" value="ubiA_other"/>
    <property type="match status" value="1"/>
</dbReference>
<dbReference type="PANTHER" id="PTHR11048:SF28">
    <property type="entry name" value="4-HYDROXYBENZOATE POLYPRENYLTRANSFERASE, MITOCHONDRIAL"/>
    <property type="match status" value="1"/>
</dbReference>
<protein>
    <recommendedName>
        <fullName evidence="11">4-hydroxybenzoate polyprenyltransferase</fullName>
        <ecNumber evidence="11">2.5.1.39</ecNumber>
    </recommendedName>
</protein>
<sequence>MVTRHIVTYGKMIKFSHTIFALPFALSAVLLALREHPVSSAWPVLWIVLAMVGARSAAMGFNRIVDARFDAKNPRTAGREIPAGKISLLSAGLFVGLSSALFVFSAAMLNPLCFYFSFPVLVLLLSYSFTKRFTMFCHLYLGFVISLAPLGAWMAVTGEFSWRIAVLSAALLTYIAGFDIIYACQDTTFDRDTGLFSMPARIGVRASLHLSSLLHVFSTAAFVALLFVFDLNVIYLITVIMIATLYVIEHVVARPGKPEAIQMAFFNINGVISILLFCGIAADLMVEKWL</sequence>
<dbReference type="InterPro" id="IPR044878">
    <property type="entry name" value="UbiA_sf"/>
</dbReference>
<dbReference type="FunFam" id="1.20.120.1780:FF:000001">
    <property type="entry name" value="4-hydroxybenzoate octaprenyltransferase"/>
    <property type="match status" value="1"/>
</dbReference>
<feature type="transmembrane region" description="Helical" evidence="12">
    <location>
        <begin position="114"/>
        <end position="130"/>
    </location>
</feature>
<evidence type="ECO:0000256" key="12">
    <source>
        <dbReference type="SAM" id="Phobius"/>
    </source>
</evidence>
<feature type="transmembrane region" description="Helical" evidence="12">
    <location>
        <begin position="162"/>
        <end position="185"/>
    </location>
</feature>
<dbReference type="eggNOG" id="COG0382">
    <property type="taxonomic scope" value="Bacteria"/>
</dbReference>
<dbReference type="InterPro" id="IPR000537">
    <property type="entry name" value="UbiA_prenyltransferase"/>
</dbReference>
<evidence type="ECO:0000313" key="13">
    <source>
        <dbReference type="EMBL" id="ABW69013.1"/>
    </source>
</evidence>
<dbReference type="Gene3D" id="1.10.357.140">
    <property type="entry name" value="UbiA prenyltransferase"/>
    <property type="match status" value="1"/>
</dbReference>
<comment type="cofactor">
    <cofactor evidence="1">
        <name>Mg(2+)</name>
        <dbReference type="ChEBI" id="CHEBI:18420"/>
    </cofactor>
</comment>